<evidence type="ECO:0000256" key="1">
    <source>
        <dbReference type="SAM" id="Phobius"/>
    </source>
</evidence>
<dbReference type="Proteomes" id="UP000198535">
    <property type="component" value="Unassembled WGS sequence"/>
</dbReference>
<keyword evidence="1" id="KW-0472">Membrane</keyword>
<protein>
    <submittedName>
        <fullName evidence="2">Uncharacterized protein</fullName>
    </submittedName>
</protein>
<dbReference type="EMBL" id="FOUJ01000007">
    <property type="protein sequence ID" value="SFM90363.1"/>
    <property type="molecule type" value="Genomic_DNA"/>
</dbReference>
<dbReference type="STRING" id="487685.SAMN04488696_2800"/>
<sequence length="46" mass="5334">MITWWDYKMACLFVGGVCMACGLLIGELKYNRRGLSEKVRKFLGEF</sequence>
<organism evidence="2 3">
    <name type="scientific">Methanolobus profundi</name>
    <dbReference type="NCBI Taxonomy" id="487685"/>
    <lineage>
        <taxon>Archaea</taxon>
        <taxon>Methanobacteriati</taxon>
        <taxon>Methanobacteriota</taxon>
        <taxon>Stenosarchaea group</taxon>
        <taxon>Methanomicrobia</taxon>
        <taxon>Methanosarcinales</taxon>
        <taxon>Methanosarcinaceae</taxon>
        <taxon>Methanolobus</taxon>
    </lineage>
</organism>
<proteinExistence type="predicted"/>
<name>A0A1I4UNT2_9EURY</name>
<evidence type="ECO:0000313" key="2">
    <source>
        <dbReference type="EMBL" id="SFM90363.1"/>
    </source>
</evidence>
<keyword evidence="1" id="KW-0812">Transmembrane</keyword>
<gene>
    <name evidence="2" type="ORF">SAMN04488696_2800</name>
</gene>
<feature type="transmembrane region" description="Helical" evidence="1">
    <location>
        <begin position="12"/>
        <end position="30"/>
    </location>
</feature>
<keyword evidence="3" id="KW-1185">Reference proteome</keyword>
<dbReference type="AlphaFoldDB" id="A0A1I4UNT2"/>
<evidence type="ECO:0000313" key="3">
    <source>
        <dbReference type="Proteomes" id="UP000198535"/>
    </source>
</evidence>
<reference evidence="3" key="1">
    <citation type="submission" date="2016-10" db="EMBL/GenBank/DDBJ databases">
        <authorList>
            <person name="Varghese N."/>
            <person name="Submissions S."/>
        </authorList>
    </citation>
    <scope>NUCLEOTIDE SEQUENCE [LARGE SCALE GENOMIC DNA]</scope>
    <source>
        <strain evidence="3">Mob M</strain>
    </source>
</reference>
<keyword evidence="1" id="KW-1133">Transmembrane helix</keyword>
<accession>A0A1I4UNT2</accession>